<sequence length="102" mass="12377">MEKEQKFKKMVFKDYYTSLSDAEKETLRNFILSESGMSYTTFYYKLRNNSFKPLEDKLIQRILEKEFMNEEHIHSSGLLEYRKQEITNEQFEAISRILSSKR</sequence>
<dbReference type="EMBL" id="LTDF01000178">
    <property type="protein sequence ID" value="KXT40549.1"/>
    <property type="molecule type" value="Genomic_DNA"/>
</dbReference>
<organism evidence="1">
    <name type="scientific">Bacteroides intestinalis</name>
    <dbReference type="NCBI Taxonomy" id="329854"/>
    <lineage>
        <taxon>Bacteria</taxon>
        <taxon>Pseudomonadati</taxon>
        <taxon>Bacteroidota</taxon>
        <taxon>Bacteroidia</taxon>
        <taxon>Bacteroidales</taxon>
        <taxon>Bacteroidaceae</taxon>
        <taxon>Bacteroides</taxon>
    </lineage>
</organism>
<dbReference type="RefSeq" id="WP_195511466.1">
    <property type="nucleotide sequence ID" value="NZ_KQ968742.1"/>
</dbReference>
<protein>
    <submittedName>
        <fullName evidence="1">Uncharacterized protein</fullName>
    </submittedName>
</protein>
<evidence type="ECO:0000313" key="1">
    <source>
        <dbReference type="EMBL" id="KXT40549.1"/>
    </source>
</evidence>
<proteinExistence type="predicted"/>
<dbReference type="Proteomes" id="UP000070319">
    <property type="component" value="Unassembled WGS sequence"/>
</dbReference>
<gene>
    <name evidence="1" type="ORF">HMPREF2531_05325</name>
</gene>
<name>A0A139KMW9_9BACE</name>
<dbReference type="AlphaFoldDB" id="A0A139KMW9"/>
<dbReference type="PATRIC" id="fig|329854.7.peg.5397"/>
<accession>A0A139KMW9</accession>
<reference evidence="1 2" key="1">
    <citation type="submission" date="2016-02" db="EMBL/GenBank/DDBJ databases">
        <authorList>
            <person name="Wen L."/>
            <person name="He K."/>
            <person name="Yang H."/>
        </authorList>
    </citation>
    <scope>NUCLEOTIDE SEQUENCE [LARGE SCALE GENOMIC DNA]</scope>
    <source>
        <strain evidence="1 2">KLE1704</strain>
    </source>
</reference>
<comment type="caution">
    <text evidence="1">The sequence shown here is derived from an EMBL/GenBank/DDBJ whole genome shotgun (WGS) entry which is preliminary data.</text>
</comment>
<evidence type="ECO:0000313" key="2">
    <source>
        <dbReference type="Proteomes" id="UP000070319"/>
    </source>
</evidence>